<evidence type="ECO:0000256" key="6">
    <source>
        <dbReference type="ARBA" id="ARBA00022968"/>
    </source>
</evidence>
<keyword evidence="6" id="KW-0735">Signal-anchor</keyword>
<dbReference type="STRING" id="46177.SAMN05660976_00649"/>
<keyword evidence="7" id="KW-1133">Transmembrane helix</keyword>
<sequence length="133" mass="14129">MIRRGGAGRRRLPLLLVVAGAAVFCVLAVSGMGQGLVYYRTPTELAGRAADPAHRLRVAGLVLPGSVREDGGTLRFQLTDGVTRVDVVHRGERAPLFRAGQGAVAEGSLGADGLFHSDRLMLKHSDEYRAQAP</sequence>
<dbReference type="Proteomes" id="UP000198953">
    <property type="component" value="Unassembled WGS sequence"/>
</dbReference>
<evidence type="ECO:0000256" key="4">
    <source>
        <dbReference type="ARBA" id="ARBA00022723"/>
    </source>
</evidence>
<dbReference type="InterPro" id="IPR012340">
    <property type="entry name" value="NA-bd_OB-fold"/>
</dbReference>
<organism evidence="11 12">
    <name type="scientific">Nonomuraea pusilla</name>
    <dbReference type="NCBI Taxonomy" id="46177"/>
    <lineage>
        <taxon>Bacteria</taxon>
        <taxon>Bacillati</taxon>
        <taxon>Actinomycetota</taxon>
        <taxon>Actinomycetes</taxon>
        <taxon>Streptosporangiales</taxon>
        <taxon>Streptosporangiaceae</taxon>
        <taxon>Nonomuraea</taxon>
    </lineage>
</organism>
<dbReference type="Pfam" id="PF03100">
    <property type="entry name" value="CcmE"/>
    <property type="match status" value="1"/>
</dbReference>
<keyword evidence="3" id="KW-0812">Transmembrane</keyword>
<dbReference type="SUPFAM" id="SSF82093">
    <property type="entry name" value="Heme chaperone CcmE"/>
    <property type="match status" value="1"/>
</dbReference>
<evidence type="ECO:0000256" key="2">
    <source>
        <dbReference type="ARBA" id="ARBA00022617"/>
    </source>
</evidence>
<feature type="binding site" description="covalent" evidence="10">
    <location>
        <position position="124"/>
    </location>
    <ligand>
        <name>heme</name>
        <dbReference type="ChEBI" id="CHEBI:30413"/>
    </ligand>
</feature>
<evidence type="ECO:0000313" key="12">
    <source>
        <dbReference type="Proteomes" id="UP000198953"/>
    </source>
</evidence>
<dbReference type="GO" id="GO:0046872">
    <property type="term" value="F:metal ion binding"/>
    <property type="evidence" value="ECO:0007669"/>
    <property type="project" value="UniProtKB-KW"/>
</dbReference>
<name>A0A1H7I5U1_9ACTN</name>
<dbReference type="InterPro" id="IPR036127">
    <property type="entry name" value="CcmE-like_sf"/>
</dbReference>
<accession>A0A1H7I5U1</accession>
<keyword evidence="4 10" id="KW-0479">Metal-binding</keyword>
<keyword evidence="5" id="KW-0201">Cytochrome c-type biogenesis</keyword>
<keyword evidence="12" id="KW-1185">Reference proteome</keyword>
<dbReference type="GO" id="GO:0020037">
    <property type="term" value="F:heme binding"/>
    <property type="evidence" value="ECO:0007669"/>
    <property type="project" value="InterPro"/>
</dbReference>
<dbReference type="Gene3D" id="2.40.50.140">
    <property type="entry name" value="Nucleic acid-binding proteins"/>
    <property type="match status" value="1"/>
</dbReference>
<dbReference type="EMBL" id="FOBF01000002">
    <property type="protein sequence ID" value="SEK55925.1"/>
    <property type="molecule type" value="Genomic_DNA"/>
</dbReference>
<dbReference type="InterPro" id="IPR004329">
    <property type="entry name" value="CcmE"/>
</dbReference>
<evidence type="ECO:0000256" key="8">
    <source>
        <dbReference type="ARBA" id="ARBA00023004"/>
    </source>
</evidence>
<dbReference type="PANTHER" id="PTHR34128:SF2">
    <property type="entry name" value="CYTOCHROME C-TYPE BIOGENESIS PROTEIN CCME HOMOLOG, MITOCHONDRIAL"/>
    <property type="match status" value="1"/>
</dbReference>
<evidence type="ECO:0000256" key="5">
    <source>
        <dbReference type="ARBA" id="ARBA00022748"/>
    </source>
</evidence>
<dbReference type="GO" id="GO:0017004">
    <property type="term" value="P:cytochrome complex assembly"/>
    <property type="evidence" value="ECO:0007669"/>
    <property type="project" value="UniProtKB-KW"/>
</dbReference>
<evidence type="ECO:0000256" key="1">
    <source>
        <dbReference type="ARBA" id="ARBA00004370"/>
    </source>
</evidence>
<evidence type="ECO:0000256" key="7">
    <source>
        <dbReference type="ARBA" id="ARBA00022989"/>
    </source>
</evidence>
<gene>
    <name evidence="11" type="ORF">SAMN05660976_00649</name>
</gene>
<evidence type="ECO:0000256" key="10">
    <source>
        <dbReference type="PIRSR" id="PIRSR604329-50"/>
    </source>
</evidence>
<evidence type="ECO:0000256" key="3">
    <source>
        <dbReference type="ARBA" id="ARBA00022692"/>
    </source>
</evidence>
<dbReference type="GO" id="GO:0017003">
    <property type="term" value="P:protein-heme linkage"/>
    <property type="evidence" value="ECO:0007669"/>
    <property type="project" value="InterPro"/>
</dbReference>
<reference evidence="11 12" key="1">
    <citation type="submission" date="2016-10" db="EMBL/GenBank/DDBJ databases">
        <authorList>
            <person name="de Groot N.N."/>
        </authorList>
    </citation>
    <scope>NUCLEOTIDE SEQUENCE [LARGE SCALE GENOMIC DNA]</scope>
    <source>
        <strain evidence="11 12">DSM 43357</strain>
    </source>
</reference>
<comment type="subcellular location">
    <subcellularLocation>
        <location evidence="1">Membrane</location>
    </subcellularLocation>
</comment>
<keyword evidence="8 10" id="KW-0408">Iron</keyword>
<proteinExistence type="predicted"/>
<keyword evidence="9" id="KW-0472">Membrane</keyword>
<feature type="binding site" description="axial binding residue" evidence="10">
    <location>
        <position position="128"/>
    </location>
    <ligand>
        <name>heme</name>
        <dbReference type="ChEBI" id="CHEBI:30413"/>
    </ligand>
    <ligandPart>
        <name>Fe</name>
        <dbReference type="ChEBI" id="CHEBI:18248"/>
    </ligandPart>
</feature>
<dbReference type="GO" id="GO:0005886">
    <property type="term" value="C:plasma membrane"/>
    <property type="evidence" value="ECO:0007669"/>
    <property type="project" value="InterPro"/>
</dbReference>
<protein>
    <submittedName>
        <fullName evidence="11">Cytochrome c-type biogenesis protein CcmE</fullName>
    </submittedName>
</protein>
<evidence type="ECO:0000313" key="11">
    <source>
        <dbReference type="EMBL" id="SEK55925.1"/>
    </source>
</evidence>
<dbReference type="PANTHER" id="PTHR34128">
    <property type="entry name" value="CYTOCHROME C-TYPE BIOGENESIS PROTEIN CCME HOMOLOG, MITOCHONDRIAL"/>
    <property type="match status" value="1"/>
</dbReference>
<keyword evidence="2 10" id="KW-0349">Heme</keyword>
<evidence type="ECO:0000256" key="9">
    <source>
        <dbReference type="ARBA" id="ARBA00023136"/>
    </source>
</evidence>
<dbReference type="AlphaFoldDB" id="A0A1H7I5U1"/>